<evidence type="ECO:0000256" key="3">
    <source>
        <dbReference type="ARBA" id="ARBA00022912"/>
    </source>
</evidence>
<proteinExistence type="inferred from homology"/>
<sequence length="483" mass="54593">MRVCNNSTIFFSAVLLYFIFDSATEGYLPKVVFELFIFQIMLLRIFFFFVILDLLPRIPADGEEPTRYLIPDRTNDNPCNSFSPEAGKGKSRKAEAVEKERLRMEAYPYCQGVLYRFLRHPKYAEGPRYSNAKCTRGKNGYKCTAELDSKGSLYRSLCSQPTVDLASIVTDRVFWSWPSPGINFFLAPQNKDRATQALARAEDTTMHVKTGSYAVYGVKGGRDYMEDLYAVAENDPTTGASFYAVFDGHVSEYAANYARKHLIKNIVASYKEQIDLRKNFSQSQASKRYKHQGSQRTSRTLKSTKSFGFQTNEGIDYKKLLNDVFLSTDKALCEELIALGTDSGTTAIVAMIQGTRLIVANVGDSRGVMCDSDGFVVPLSFDHKPESEDEKRRIEEAGGTVTKSHHAYRVDNYLATSRALGNCRWKPQNRIIATPDVLIFDLSEFRPQFIILATDGLWNIFTSEAAVNVIQKQLQQPFLELRI</sequence>
<feature type="domain" description="PPM-type phosphatase" evidence="6">
    <location>
        <begin position="212"/>
        <end position="483"/>
    </location>
</feature>
<keyword evidence="2 4" id="KW-0378">Hydrolase</keyword>
<dbReference type="GO" id="GO:0046872">
    <property type="term" value="F:metal ion binding"/>
    <property type="evidence" value="ECO:0007669"/>
    <property type="project" value="UniProtKB-KW"/>
</dbReference>
<dbReference type="GO" id="GO:0004722">
    <property type="term" value="F:protein serine/threonine phosphatase activity"/>
    <property type="evidence" value="ECO:0007669"/>
    <property type="project" value="InterPro"/>
</dbReference>
<dbReference type="SMART" id="SM00332">
    <property type="entry name" value="PP2Cc"/>
    <property type="match status" value="1"/>
</dbReference>
<keyword evidence="3 4" id="KW-0904">Protein phosphatase</keyword>
<dbReference type="Pfam" id="PF00481">
    <property type="entry name" value="PP2C"/>
    <property type="match status" value="1"/>
</dbReference>
<accession>A0A9P0A0N1</accession>
<dbReference type="AlphaFoldDB" id="A0A9P0A0N1"/>
<protein>
    <recommendedName>
        <fullName evidence="6">PPM-type phosphatase domain-containing protein</fullName>
    </recommendedName>
</protein>
<keyword evidence="1" id="KW-0479">Metal-binding</keyword>
<dbReference type="EMBL" id="OU963862">
    <property type="protein sequence ID" value="CAH0381759.1"/>
    <property type="molecule type" value="Genomic_DNA"/>
</dbReference>
<evidence type="ECO:0000256" key="4">
    <source>
        <dbReference type="RuleBase" id="RU003465"/>
    </source>
</evidence>
<evidence type="ECO:0000259" key="6">
    <source>
        <dbReference type="PROSITE" id="PS51746"/>
    </source>
</evidence>
<dbReference type="Gene3D" id="3.60.40.10">
    <property type="entry name" value="PPM-type phosphatase domain"/>
    <property type="match status" value="1"/>
</dbReference>
<evidence type="ECO:0000256" key="2">
    <source>
        <dbReference type="ARBA" id="ARBA00022801"/>
    </source>
</evidence>
<dbReference type="InterPro" id="IPR001932">
    <property type="entry name" value="PPM-type_phosphatase-like_dom"/>
</dbReference>
<dbReference type="CDD" id="cd00143">
    <property type="entry name" value="PP2Cc"/>
    <property type="match status" value="1"/>
</dbReference>
<feature type="region of interest" description="Disordered" evidence="5">
    <location>
        <begin position="66"/>
        <end position="93"/>
    </location>
</feature>
<dbReference type="SUPFAM" id="SSF81606">
    <property type="entry name" value="PP2C-like"/>
    <property type="match status" value="1"/>
</dbReference>
<dbReference type="PANTHER" id="PTHR47992">
    <property type="entry name" value="PROTEIN PHOSPHATASE"/>
    <property type="match status" value="1"/>
</dbReference>
<reference evidence="7" key="1">
    <citation type="submission" date="2021-12" db="EMBL/GenBank/DDBJ databases">
        <authorList>
            <person name="King R."/>
        </authorList>
    </citation>
    <scope>NUCLEOTIDE SEQUENCE</scope>
</reference>
<gene>
    <name evidence="7" type="ORF">BEMITA_LOCUS1376</name>
</gene>
<evidence type="ECO:0000313" key="7">
    <source>
        <dbReference type="EMBL" id="CAH0381759.1"/>
    </source>
</evidence>
<dbReference type="InterPro" id="IPR000222">
    <property type="entry name" value="PP2C_BS"/>
</dbReference>
<dbReference type="PROSITE" id="PS01032">
    <property type="entry name" value="PPM_1"/>
    <property type="match status" value="1"/>
</dbReference>
<name>A0A9P0A0N1_BEMTA</name>
<evidence type="ECO:0000313" key="8">
    <source>
        <dbReference type="Proteomes" id="UP001152759"/>
    </source>
</evidence>
<dbReference type="PROSITE" id="PS51746">
    <property type="entry name" value="PPM_2"/>
    <property type="match status" value="1"/>
</dbReference>
<keyword evidence="8" id="KW-1185">Reference proteome</keyword>
<evidence type="ECO:0000256" key="5">
    <source>
        <dbReference type="SAM" id="MobiDB-lite"/>
    </source>
</evidence>
<dbReference type="InterPro" id="IPR015655">
    <property type="entry name" value="PP2C"/>
</dbReference>
<comment type="similarity">
    <text evidence="4">Belongs to the PP2C family.</text>
</comment>
<dbReference type="Proteomes" id="UP001152759">
    <property type="component" value="Chromosome 1"/>
</dbReference>
<evidence type="ECO:0000256" key="1">
    <source>
        <dbReference type="ARBA" id="ARBA00022723"/>
    </source>
</evidence>
<organism evidence="7 8">
    <name type="scientific">Bemisia tabaci</name>
    <name type="common">Sweetpotato whitefly</name>
    <name type="synonym">Aleurodes tabaci</name>
    <dbReference type="NCBI Taxonomy" id="7038"/>
    <lineage>
        <taxon>Eukaryota</taxon>
        <taxon>Metazoa</taxon>
        <taxon>Ecdysozoa</taxon>
        <taxon>Arthropoda</taxon>
        <taxon>Hexapoda</taxon>
        <taxon>Insecta</taxon>
        <taxon>Pterygota</taxon>
        <taxon>Neoptera</taxon>
        <taxon>Paraneoptera</taxon>
        <taxon>Hemiptera</taxon>
        <taxon>Sternorrhyncha</taxon>
        <taxon>Aleyrodoidea</taxon>
        <taxon>Aleyrodidae</taxon>
        <taxon>Aleyrodinae</taxon>
        <taxon>Bemisia</taxon>
    </lineage>
</organism>
<dbReference type="InterPro" id="IPR036457">
    <property type="entry name" value="PPM-type-like_dom_sf"/>
</dbReference>